<organism evidence="6 7">
    <name type="scientific">Buttiauxella selenatireducens</name>
    <dbReference type="NCBI Taxonomy" id="3073902"/>
    <lineage>
        <taxon>Bacteria</taxon>
        <taxon>Pseudomonadati</taxon>
        <taxon>Pseudomonadota</taxon>
        <taxon>Gammaproteobacteria</taxon>
        <taxon>Enterobacterales</taxon>
        <taxon>Enterobacteriaceae</taxon>
        <taxon>Buttiauxella</taxon>
    </lineage>
</organism>
<feature type="compositionally biased region" description="Basic and acidic residues" evidence="3">
    <location>
        <begin position="146"/>
        <end position="156"/>
    </location>
</feature>
<dbReference type="Proteomes" id="UP001246690">
    <property type="component" value="Chromosome"/>
</dbReference>
<feature type="region of interest" description="Disordered" evidence="3">
    <location>
        <begin position="743"/>
        <end position="763"/>
    </location>
</feature>
<feature type="compositionally biased region" description="Gly residues" evidence="3">
    <location>
        <begin position="661"/>
        <end position="676"/>
    </location>
</feature>
<reference evidence="6 7" key="1">
    <citation type="submission" date="2023-09" db="EMBL/GenBank/DDBJ databases">
        <title>Buttiauxella selenatireducens sp. nov., isolated from the rhizosphere of Cardamine hupingshanesis.</title>
        <authorList>
            <person name="Zhang S."/>
            <person name="Xu Z."/>
            <person name="Wang H."/>
            <person name="Guo Y."/>
        </authorList>
    </citation>
    <scope>NUCLEOTIDE SEQUENCE [LARGE SCALE GENOMIC DNA]</scope>
    <source>
        <strain evidence="6 7">R73</strain>
    </source>
</reference>
<dbReference type="Pfam" id="PF13488">
    <property type="entry name" value="Gly-zipper_Omp"/>
    <property type="match status" value="1"/>
</dbReference>
<feature type="coiled-coil region" evidence="2">
    <location>
        <begin position="58"/>
        <end position="102"/>
    </location>
</feature>
<evidence type="ECO:0000256" key="2">
    <source>
        <dbReference type="SAM" id="Coils"/>
    </source>
</evidence>
<feature type="region of interest" description="Disordered" evidence="3">
    <location>
        <begin position="659"/>
        <end position="712"/>
    </location>
</feature>
<proteinExistence type="predicted"/>
<keyword evidence="2" id="KW-0175">Coiled coil</keyword>
<feature type="domain" description="Phage tail tape measure protein" evidence="4">
    <location>
        <begin position="286"/>
        <end position="493"/>
    </location>
</feature>
<dbReference type="NCBIfam" id="TIGR01760">
    <property type="entry name" value="tape_meas_TP901"/>
    <property type="match status" value="1"/>
</dbReference>
<keyword evidence="1" id="KW-1188">Viral release from host cell</keyword>
<evidence type="ECO:0000313" key="6">
    <source>
        <dbReference type="EMBL" id="WMY72712.1"/>
    </source>
</evidence>
<dbReference type="PANTHER" id="PTHR37813">
    <property type="entry name" value="FELS-2 PROPHAGE PROTEIN"/>
    <property type="match status" value="1"/>
</dbReference>
<name>A0ABY9S9G0_9ENTR</name>
<dbReference type="InterPro" id="IPR039567">
    <property type="entry name" value="Gly-zipper"/>
</dbReference>
<dbReference type="Pfam" id="PF10145">
    <property type="entry name" value="PhageMin_Tail"/>
    <property type="match status" value="1"/>
</dbReference>
<dbReference type="PANTHER" id="PTHR37813:SF1">
    <property type="entry name" value="FELS-2 PROPHAGE PROTEIN"/>
    <property type="match status" value="1"/>
</dbReference>
<keyword evidence="7" id="KW-1185">Reference proteome</keyword>
<feature type="compositionally biased region" description="Basic residues" evidence="3">
    <location>
        <begin position="677"/>
        <end position="693"/>
    </location>
</feature>
<dbReference type="EMBL" id="CP133838">
    <property type="protein sequence ID" value="WMY72712.1"/>
    <property type="molecule type" value="Genomic_DNA"/>
</dbReference>
<gene>
    <name evidence="6" type="ORF">RHD99_14650</name>
</gene>
<feature type="region of interest" description="Disordered" evidence="3">
    <location>
        <begin position="136"/>
        <end position="156"/>
    </location>
</feature>
<dbReference type="RefSeq" id="WP_309874830.1">
    <property type="nucleotide sequence ID" value="NZ_CP133838.1"/>
</dbReference>
<dbReference type="InterPro" id="IPR010090">
    <property type="entry name" value="Phage_tape_meas"/>
</dbReference>
<evidence type="ECO:0000256" key="1">
    <source>
        <dbReference type="ARBA" id="ARBA00022612"/>
    </source>
</evidence>
<evidence type="ECO:0000259" key="4">
    <source>
        <dbReference type="Pfam" id="PF10145"/>
    </source>
</evidence>
<evidence type="ECO:0000256" key="3">
    <source>
        <dbReference type="SAM" id="MobiDB-lite"/>
    </source>
</evidence>
<sequence length="1012" mass="105954">MADKKVSVLLSAKDAMSPAFTSADKSLNTMRKSAAEVGAALGNLKKQQGDAQAHLKTQQALKETNRQLSENKKRVDAAGQALREAQAEQRRYQKGIAGAEETLRNLDVELARNGKLTREQRVEHTRATQSLEQLRPAYKKASAEVAGKRREDNAATREMHSLTAAADKEKVRLQSLGSALKKTGVDTRNLAKEQTRLTADAGKASAALQKQERRIQTMNSARAKMEDNRATRASLKGQVLGTAVAAAPLVAMGKKAMDYEYAWSDVQKVVNFRDADEDRNFQLQVRNQAKKLGISQQGMTEIVAAGGQAGVANGADGKVDSKQLLKFSVDAAKLAVAFDTDAATAGDTMAKLRTSMKLDQNQVMKLADYINQTSNEMAAKPMEVAAIMRRMGANTKLSGFSNNQSAALAATLVASGETEETGATAMKNISGRLTAGFATTKSGRNGLSMLGFEPNQLARDMQKNAPATLIKVLEAVKKQSPEKQKAIISQIFGEEVSGAVAKLAGNVDLLKKAMTSAGNEAAYAGSMEQEYQKKTATRKARMDRMQSGLESLSISLGTLLLPVIDELEPPVSALADGLSNLLETSETAKSTFGWALKIGAGLVALKGVHIVAKGLISMFSDLKQLGRMGKAKLGGATDHTTISANRAAAALERMNRQMDRMGGGGKAAGSGDPSGGRKGKKGKKGKGGSRRPHSAGEEYTASGSDTRRPVRSRGRGLAGAVMSYAIPFAATYGLDYLQGKFSDDDMPEPSLPGDASGTGKEVTNAPVARVQPAMAGMLPALSDDVNYLQTGAQLSSPFIKGAGRMFTPLALAGGAINTASVVMNGGSAAEVGGAVGSTGGALAGAAVGAAIGTAILPGIGTAVGGAIGGLAGSELGQKMGEVVGPYIKEGWEGIKGWFSSDDSTSPASDKVAKVQPKDLAKVSDQTLTPAIDAAVEQAKKSQPLPPPVYHIKVENSPHFDVKASGDPAQDNALAQKIKTILEQTQTKVLHEALAQIGPDARLNASLSGQRSD</sequence>
<feature type="domain" description="Glycine zipper" evidence="5">
    <location>
        <begin position="839"/>
        <end position="881"/>
    </location>
</feature>
<evidence type="ECO:0000259" key="5">
    <source>
        <dbReference type="Pfam" id="PF13488"/>
    </source>
</evidence>
<evidence type="ECO:0000313" key="7">
    <source>
        <dbReference type="Proteomes" id="UP001246690"/>
    </source>
</evidence>
<accession>A0ABY9S9G0</accession>
<protein>
    <submittedName>
        <fullName evidence="6">Phage tail tape measure protein</fullName>
    </submittedName>
</protein>